<dbReference type="RefSeq" id="WP_054600949.1">
    <property type="nucleotide sequence ID" value="NZ_CP011269.1"/>
</dbReference>
<feature type="domain" description="HTH tetR-type" evidence="5">
    <location>
        <begin position="22"/>
        <end position="83"/>
    </location>
</feature>
<evidence type="ECO:0000256" key="2">
    <source>
        <dbReference type="ARBA" id="ARBA00023125"/>
    </source>
</evidence>
<proteinExistence type="predicted"/>
<protein>
    <submittedName>
        <fullName evidence="6">Transcriptional regulator, TetR family</fullName>
    </submittedName>
</protein>
<dbReference type="PROSITE" id="PS50977">
    <property type="entry name" value="HTH_TETR_2"/>
    <property type="match status" value="1"/>
</dbReference>
<dbReference type="InterPro" id="IPR001647">
    <property type="entry name" value="HTH_TetR"/>
</dbReference>
<feature type="DNA-binding region" description="H-T-H motif" evidence="4">
    <location>
        <begin position="46"/>
        <end position="65"/>
    </location>
</feature>
<evidence type="ECO:0000256" key="1">
    <source>
        <dbReference type="ARBA" id="ARBA00023015"/>
    </source>
</evidence>
<accession>A0A0N7H7U9</accession>
<dbReference type="Proteomes" id="UP000057134">
    <property type="component" value="Chromosome"/>
</dbReference>
<keyword evidence="2 4" id="KW-0238">DNA-binding</keyword>
<dbReference type="Pfam" id="PF00440">
    <property type="entry name" value="TetR_N"/>
    <property type="match status" value="1"/>
</dbReference>
<keyword evidence="3" id="KW-0804">Transcription</keyword>
<dbReference type="PATRIC" id="fig|1766.6.peg.563"/>
<evidence type="ECO:0000256" key="4">
    <source>
        <dbReference type="PROSITE-ProRule" id="PRU00335"/>
    </source>
</evidence>
<keyword evidence="1" id="KW-0805">Transcription regulation</keyword>
<dbReference type="GO" id="GO:0000976">
    <property type="term" value="F:transcription cis-regulatory region binding"/>
    <property type="evidence" value="ECO:0007669"/>
    <property type="project" value="TreeGrafter"/>
</dbReference>
<reference evidence="6 7" key="1">
    <citation type="journal article" date="2015" name="MBio">
        <title>Enzymatic Degradation of Phenazines Can Generate Energy and Protect Sensitive Organisms from Toxicity.</title>
        <authorList>
            <person name="Costa K.C."/>
            <person name="Bergkessel M."/>
            <person name="Saunders S."/>
            <person name="Korlach J."/>
            <person name="Newman D.K."/>
        </authorList>
    </citation>
    <scope>NUCLEOTIDE SEQUENCE [LARGE SCALE GENOMIC DNA]</scope>
    <source>
        <strain evidence="6 7">CT6</strain>
    </source>
</reference>
<dbReference type="AlphaFoldDB" id="A0A0N7H7U9"/>
<dbReference type="GO" id="GO:0003700">
    <property type="term" value="F:DNA-binding transcription factor activity"/>
    <property type="evidence" value="ECO:0007669"/>
    <property type="project" value="TreeGrafter"/>
</dbReference>
<evidence type="ECO:0000313" key="6">
    <source>
        <dbReference type="EMBL" id="ALI24431.1"/>
    </source>
</evidence>
<sequence>MPTATDPAAVSGYEARWEQHNTERRAQILEAAVALIEENPPGAEISMVRIADRAGVAKSVVYRQFAGKEELERRVRSFVFDDFAAILDTNLDVGNGSLRDILTRTVAAVADWMLDHPRLDEFVRRGPTFGSDDSLDAVSELKLRMTRQSEGIIANIAQTIGVDDSAFKTVPFAVVTMVEATLSAWIRGAAPERSREEIVTHLADFAWYVLDGAARASGLEINRDDELTSVIAALTNGQASSPAL</sequence>
<name>A0A0N7H7U9_MYCFO</name>
<dbReference type="PANTHER" id="PTHR30055:SF234">
    <property type="entry name" value="HTH-TYPE TRANSCRIPTIONAL REGULATOR BETI"/>
    <property type="match status" value="1"/>
</dbReference>
<dbReference type="KEGG" id="mft:XA26_05700"/>
<evidence type="ECO:0000256" key="3">
    <source>
        <dbReference type="ARBA" id="ARBA00023163"/>
    </source>
</evidence>
<dbReference type="InterPro" id="IPR009057">
    <property type="entry name" value="Homeodomain-like_sf"/>
</dbReference>
<dbReference type="InterPro" id="IPR050109">
    <property type="entry name" value="HTH-type_TetR-like_transc_reg"/>
</dbReference>
<dbReference type="EMBL" id="CP011269">
    <property type="protein sequence ID" value="ALI24431.1"/>
    <property type="molecule type" value="Genomic_DNA"/>
</dbReference>
<organism evidence="6 7">
    <name type="scientific">Mycolicibacterium fortuitum</name>
    <name type="common">Mycobacterium fortuitum</name>
    <dbReference type="NCBI Taxonomy" id="1766"/>
    <lineage>
        <taxon>Bacteria</taxon>
        <taxon>Bacillati</taxon>
        <taxon>Actinomycetota</taxon>
        <taxon>Actinomycetes</taxon>
        <taxon>Mycobacteriales</taxon>
        <taxon>Mycobacteriaceae</taxon>
        <taxon>Mycolicibacterium</taxon>
    </lineage>
</organism>
<dbReference type="SUPFAM" id="SSF46689">
    <property type="entry name" value="Homeodomain-like"/>
    <property type="match status" value="1"/>
</dbReference>
<evidence type="ECO:0000259" key="5">
    <source>
        <dbReference type="PROSITE" id="PS50977"/>
    </source>
</evidence>
<gene>
    <name evidence="6" type="ORF">XA26_05700</name>
</gene>
<dbReference type="Gene3D" id="1.10.357.10">
    <property type="entry name" value="Tetracycline Repressor, domain 2"/>
    <property type="match status" value="1"/>
</dbReference>
<dbReference type="SUPFAM" id="SSF48498">
    <property type="entry name" value="Tetracyclin repressor-like, C-terminal domain"/>
    <property type="match status" value="1"/>
</dbReference>
<dbReference type="PANTHER" id="PTHR30055">
    <property type="entry name" value="HTH-TYPE TRANSCRIPTIONAL REGULATOR RUTR"/>
    <property type="match status" value="1"/>
</dbReference>
<dbReference type="STRING" id="1766.XA26_05700"/>
<dbReference type="InterPro" id="IPR036271">
    <property type="entry name" value="Tet_transcr_reg_TetR-rel_C_sf"/>
</dbReference>
<keyword evidence="7" id="KW-1185">Reference proteome</keyword>
<evidence type="ECO:0000313" key="7">
    <source>
        <dbReference type="Proteomes" id="UP000057134"/>
    </source>
</evidence>